<name>A0ABS1VXU2_9ACTN</name>
<gene>
    <name evidence="2" type="ORF">JKJ07_33715</name>
</gene>
<evidence type="ECO:0000313" key="3">
    <source>
        <dbReference type="Proteomes" id="UP000598996"/>
    </source>
</evidence>
<evidence type="ECO:0000313" key="2">
    <source>
        <dbReference type="EMBL" id="MBL7259285.1"/>
    </source>
</evidence>
<dbReference type="Proteomes" id="UP000598996">
    <property type="component" value="Unassembled WGS sequence"/>
</dbReference>
<reference evidence="2 3" key="1">
    <citation type="submission" date="2021-01" db="EMBL/GenBank/DDBJ databases">
        <title>Actinoplanes sp. nov. LDG1-01 isolated from lichen.</title>
        <authorList>
            <person name="Saeng-In P."/>
            <person name="Phongsopitanun W."/>
            <person name="Kanchanasin P."/>
            <person name="Yuki M."/>
            <person name="Kudo T."/>
            <person name="Ohkuma M."/>
            <person name="Tanasupawat S."/>
        </authorList>
    </citation>
    <scope>NUCLEOTIDE SEQUENCE [LARGE SCALE GENOMIC DNA]</scope>
    <source>
        <strain evidence="2 3">LDG1-01</strain>
    </source>
</reference>
<comment type="caution">
    <text evidence="2">The sequence shown here is derived from an EMBL/GenBank/DDBJ whole genome shotgun (WGS) entry which is preliminary data.</text>
</comment>
<feature type="transmembrane region" description="Helical" evidence="1">
    <location>
        <begin position="7"/>
        <end position="27"/>
    </location>
</feature>
<accession>A0ABS1VXU2</accession>
<protein>
    <recommendedName>
        <fullName evidence="4">S-layer protein C-terminal domain-containing protein</fullName>
    </recommendedName>
</protein>
<keyword evidence="1" id="KW-1133">Transmembrane helix</keyword>
<sequence length="250" mass="27914">MDDVRDVVINLVAAAIGAAAAWSVARFKRWRRERRSRRFWGGMATRGVTVVIGAQDPAALGRWEPSGLVGMGDAMALITLQRELEAIGCRVDVRSAEALAPEHLERDLLLLGGPDANKITRDTLEHYDQVLKLTVPGFKSHEVAIRDTRSDRYYAPRKGADDEWVLDYGLLVRLPNPLSNGRRTEVLILAGCWGYGTEGAAKAVSELDFLKEVGVKKNRFFEALVRTTVRANVGYYQRPELIRPLEVGEW</sequence>
<keyword evidence="1" id="KW-0472">Membrane</keyword>
<keyword evidence="3" id="KW-1185">Reference proteome</keyword>
<evidence type="ECO:0008006" key="4">
    <source>
        <dbReference type="Google" id="ProtNLM"/>
    </source>
</evidence>
<proteinExistence type="predicted"/>
<evidence type="ECO:0000256" key="1">
    <source>
        <dbReference type="SAM" id="Phobius"/>
    </source>
</evidence>
<organism evidence="2 3">
    <name type="scientific">Paractinoplanes lichenicola</name>
    <dbReference type="NCBI Taxonomy" id="2802976"/>
    <lineage>
        <taxon>Bacteria</taxon>
        <taxon>Bacillati</taxon>
        <taxon>Actinomycetota</taxon>
        <taxon>Actinomycetes</taxon>
        <taxon>Micromonosporales</taxon>
        <taxon>Micromonosporaceae</taxon>
        <taxon>Paractinoplanes</taxon>
    </lineage>
</organism>
<dbReference type="RefSeq" id="WP_202995941.1">
    <property type="nucleotide sequence ID" value="NZ_JAENHO010000010.1"/>
</dbReference>
<keyword evidence="1" id="KW-0812">Transmembrane</keyword>
<dbReference type="EMBL" id="JAENHO010000010">
    <property type="protein sequence ID" value="MBL7259285.1"/>
    <property type="molecule type" value="Genomic_DNA"/>
</dbReference>